<dbReference type="Proteomes" id="UP000621859">
    <property type="component" value="Unassembled WGS sequence"/>
</dbReference>
<name>A0ABQ2PNI9_9NEIS</name>
<dbReference type="EMBL" id="BMLY01000004">
    <property type="protein sequence ID" value="GGP26881.1"/>
    <property type="molecule type" value="Genomic_DNA"/>
</dbReference>
<reference evidence="4" key="1">
    <citation type="journal article" date="2019" name="Int. J. Syst. Evol. Microbiol.">
        <title>The Global Catalogue of Microorganisms (GCM) 10K type strain sequencing project: providing services to taxonomists for standard genome sequencing and annotation.</title>
        <authorList>
            <consortium name="The Broad Institute Genomics Platform"/>
            <consortium name="The Broad Institute Genome Sequencing Center for Infectious Disease"/>
            <person name="Wu L."/>
            <person name="Ma J."/>
        </authorList>
    </citation>
    <scope>NUCLEOTIDE SEQUENCE [LARGE SCALE GENOMIC DNA]</scope>
    <source>
        <strain evidence="4">CGMCC 1.8860</strain>
    </source>
</reference>
<feature type="domain" description="NADP-dependent oxidoreductase" evidence="2">
    <location>
        <begin position="20"/>
        <end position="317"/>
    </location>
</feature>
<sequence>MSLDAYVSLGRTGLFVSPFALGTMTFGEDWGWGADDATSATILSRYLEMGGNFIDTANGYTFGHAEKIIGDYLGQHKAERERLVIATKFGTSMHPGDPNAGGASSKSIIRACEQSLRRLQTDYIDLYWMHFPDPYTPIEETLRTLEQLVSSGKVRYIGFSDSPAWKVAQAQTIATLRGWTPLAGIQLEYSLLERSVETELIPMAQELGLGVVAWSPLANGMLSGKYNRNNAGNVAGSRATQFGVPFGEHEFALIDALTDIANRHETNVAAIALAWVRARAGVSSTLLGARTVAHLDANIKALEVQLKVEDIQMLDNLSTPPLTFIPKVAGLADLLMYHGTSVNGQTRPAWWGAPPSAAAIY</sequence>
<dbReference type="PANTHER" id="PTHR43364">
    <property type="entry name" value="NADH-SPECIFIC METHYLGLYOXAL REDUCTASE-RELATED"/>
    <property type="match status" value="1"/>
</dbReference>
<evidence type="ECO:0000313" key="4">
    <source>
        <dbReference type="Proteomes" id="UP000621859"/>
    </source>
</evidence>
<dbReference type="InterPro" id="IPR050523">
    <property type="entry name" value="AKR_Detox_Biosynth"/>
</dbReference>
<dbReference type="PANTHER" id="PTHR43364:SF4">
    <property type="entry name" value="NAD(P)-LINKED OXIDOREDUCTASE SUPERFAMILY PROTEIN"/>
    <property type="match status" value="1"/>
</dbReference>
<dbReference type="CDD" id="cd19080">
    <property type="entry name" value="AKR_AKR9A_9B"/>
    <property type="match status" value="1"/>
</dbReference>
<evidence type="ECO:0000259" key="2">
    <source>
        <dbReference type="Pfam" id="PF00248"/>
    </source>
</evidence>
<dbReference type="InterPro" id="IPR023210">
    <property type="entry name" value="NADP_OxRdtase_dom"/>
</dbReference>
<accession>A0ABQ2PNI9</accession>
<organism evidence="3 4">
    <name type="scientific">Silvimonas amylolytica</name>
    <dbReference type="NCBI Taxonomy" id="449663"/>
    <lineage>
        <taxon>Bacteria</taxon>
        <taxon>Pseudomonadati</taxon>
        <taxon>Pseudomonadota</taxon>
        <taxon>Betaproteobacteria</taxon>
        <taxon>Neisseriales</taxon>
        <taxon>Chitinibacteraceae</taxon>
        <taxon>Silvimonas</taxon>
    </lineage>
</organism>
<keyword evidence="4" id="KW-1185">Reference proteome</keyword>
<proteinExistence type="predicted"/>
<protein>
    <submittedName>
        <fullName evidence="3">Aldo/keto reductase</fullName>
    </submittedName>
</protein>
<dbReference type="Gene3D" id="3.20.20.100">
    <property type="entry name" value="NADP-dependent oxidoreductase domain"/>
    <property type="match status" value="1"/>
</dbReference>
<comment type="caution">
    <text evidence="3">The sequence shown here is derived from an EMBL/GenBank/DDBJ whole genome shotgun (WGS) entry which is preliminary data.</text>
</comment>
<gene>
    <name evidence="3" type="ORF">GCM10010971_27000</name>
</gene>
<dbReference type="Pfam" id="PF00248">
    <property type="entry name" value="Aldo_ket_red"/>
    <property type="match status" value="1"/>
</dbReference>
<keyword evidence="1" id="KW-0560">Oxidoreductase</keyword>
<evidence type="ECO:0000313" key="3">
    <source>
        <dbReference type="EMBL" id="GGP26881.1"/>
    </source>
</evidence>
<dbReference type="InterPro" id="IPR036812">
    <property type="entry name" value="NAD(P)_OxRdtase_dom_sf"/>
</dbReference>
<evidence type="ECO:0000256" key="1">
    <source>
        <dbReference type="ARBA" id="ARBA00023002"/>
    </source>
</evidence>
<dbReference type="InterPro" id="IPR020471">
    <property type="entry name" value="AKR"/>
</dbReference>
<dbReference type="SUPFAM" id="SSF51430">
    <property type="entry name" value="NAD(P)-linked oxidoreductase"/>
    <property type="match status" value="1"/>
</dbReference>
<dbReference type="PRINTS" id="PR00069">
    <property type="entry name" value="ALDKETRDTASE"/>
</dbReference>
<dbReference type="RefSeq" id="WP_188694687.1">
    <property type="nucleotide sequence ID" value="NZ_BMLY01000004.1"/>
</dbReference>